<evidence type="ECO:0000313" key="2">
    <source>
        <dbReference type="Proteomes" id="UP001634393"/>
    </source>
</evidence>
<dbReference type="Proteomes" id="UP001634393">
    <property type="component" value="Unassembled WGS sequence"/>
</dbReference>
<reference evidence="1 2" key="1">
    <citation type="submission" date="2024-12" db="EMBL/GenBank/DDBJ databases">
        <title>The unique morphological basis and parallel evolutionary history of personate flowers in Penstemon.</title>
        <authorList>
            <person name="Depatie T.H."/>
            <person name="Wessinger C.A."/>
        </authorList>
    </citation>
    <scope>NUCLEOTIDE SEQUENCE [LARGE SCALE GENOMIC DNA]</scope>
    <source>
        <strain evidence="1">WTNN_2</strain>
        <tissue evidence="1">Leaf</tissue>
    </source>
</reference>
<name>A0ABD3U6N2_9LAMI</name>
<protein>
    <submittedName>
        <fullName evidence="1">Uncharacterized protein</fullName>
    </submittedName>
</protein>
<dbReference type="EMBL" id="JBJXBP010000002">
    <property type="protein sequence ID" value="KAL3844012.1"/>
    <property type="molecule type" value="Genomic_DNA"/>
</dbReference>
<evidence type="ECO:0000313" key="1">
    <source>
        <dbReference type="EMBL" id="KAL3844012.1"/>
    </source>
</evidence>
<proteinExistence type="predicted"/>
<organism evidence="1 2">
    <name type="scientific">Penstemon smallii</name>
    <dbReference type="NCBI Taxonomy" id="265156"/>
    <lineage>
        <taxon>Eukaryota</taxon>
        <taxon>Viridiplantae</taxon>
        <taxon>Streptophyta</taxon>
        <taxon>Embryophyta</taxon>
        <taxon>Tracheophyta</taxon>
        <taxon>Spermatophyta</taxon>
        <taxon>Magnoliopsida</taxon>
        <taxon>eudicotyledons</taxon>
        <taxon>Gunneridae</taxon>
        <taxon>Pentapetalae</taxon>
        <taxon>asterids</taxon>
        <taxon>lamiids</taxon>
        <taxon>Lamiales</taxon>
        <taxon>Plantaginaceae</taxon>
        <taxon>Cheloneae</taxon>
        <taxon>Penstemon</taxon>
    </lineage>
</organism>
<keyword evidence="2" id="KW-1185">Reference proteome</keyword>
<accession>A0ABD3U6N2</accession>
<sequence length="56" mass="6311">MSALSKISRSAMSKEMIRITSGQSRGHLYSASNMTRSSRHLPLLVEQYLFHACVEL</sequence>
<gene>
    <name evidence="1" type="ORF">ACJIZ3_001415</name>
</gene>
<dbReference type="AlphaFoldDB" id="A0ABD3U6N2"/>
<comment type="caution">
    <text evidence="1">The sequence shown here is derived from an EMBL/GenBank/DDBJ whole genome shotgun (WGS) entry which is preliminary data.</text>
</comment>